<keyword evidence="4" id="KW-1185">Reference proteome</keyword>
<organism evidence="3 4">
    <name type="scientific">Toxocara canis</name>
    <name type="common">Canine roundworm</name>
    <dbReference type="NCBI Taxonomy" id="6265"/>
    <lineage>
        <taxon>Eukaryota</taxon>
        <taxon>Metazoa</taxon>
        <taxon>Ecdysozoa</taxon>
        <taxon>Nematoda</taxon>
        <taxon>Chromadorea</taxon>
        <taxon>Rhabditida</taxon>
        <taxon>Spirurina</taxon>
        <taxon>Ascaridomorpha</taxon>
        <taxon>Ascaridoidea</taxon>
        <taxon>Toxocaridae</taxon>
        <taxon>Toxocara</taxon>
    </lineage>
</organism>
<evidence type="ECO:0000256" key="2">
    <source>
        <dbReference type="SAM" id="Phobius"/>
    </source>
</evidence>
<dbReference type="AlphaFoldDB" id="A0A0B2V1Z1"/>
<feature type="compositionally biased region" description="Basic and acidic residues" evidence="1">
    <location>
        <begin position="91"/>
        <end position="139"/>
    </location>
</feature>
<feature type="transmembrane region" description="Helical" evidence="2">
    <location>
        <begin position="16"/>
        <end position="41"/>
    </location>
</feature>
<evidence type="ECO:0000256" key="1">
    <source>
        <dbReference type="SAM" id="MobiDB-lite"/>
    </source>
</evidence>
<keyword evidence="2" id="KW-0472">Membrane</keyword>
<keyword evidence="2" id="KW-1133">Transmembrane helix</keyword>
<proteinExistence type="predicted"/>
<reference evidence="3 4" key="1">
    <citation type="submission" date="2014-11" db="EMBL/GenBank/DDBJ databases">
        <title>Genetic blueprint of the zoonotic pathogen Toxocara canis.</title>
        <authorList>
            <person name="Zhu X.-Q."/>
            <person name="Korhonen P.K."/>
            <person name="Cai H."/>
            <person name="Young N.D."/>
            <person name="Nejsum P."/>
            <person name="von Samson-Himmelstjerna G."/>
            <person name="Boag P.R."/>
            <person name="Tan P."/>
            <person name="Li Q."/>
            <person name="Min J."/>
            <person name="Yang Y."/>
            <person name="Wang X."/>
            <person name="Fang X."/>
            <person name="Hall R.S."/>
            <person name="Hofmann A."/>
            <person name="Sternberg P.W."/>
            <person name="Jex A.R."/>
            <person name="Gasser R.B."/>
        </authorList>
    </citation>
    <scope>NUCLEOTIDE SEQUENCE [LARGE SCALE GENOMIC DNA]</scope>
    <source>
        <strain evidence="3">PN_DK_2014</strain>
    </source>
</reference>
<comment type="caution">
    <text evidence="3">The sequence shown here is derived from an EMBL/GenBank/DDBJ whole genome shotgun (WGS) entry which is preliminary data.</text>
</comment>
<evidence type="ECO:0000313" key="3">
    <source>
        <dbReference type="EMBL" id="KHN75563.1"/>
    </source>
</evidence>
<keyword evidence="2" id="KW-0812">Transmembrane</keyword>
<name>A0A0B2V1Z1_TOXCA</name>
<dbReference type="Proteomes" id="UP000031036">
    <property type="component" value="Unassembled WGS sequence"/>
</dbReference>
<protein>
    <submittedName>
        <fullName evidence="3">Uncharacterized protein</fullName>
    </submittedName>
</protein>
<feature type="non-terminal residue" evidence="3">
    <location>
        <position position="1"/>
    </location>
</feature>
<dbReference type="EMBL" id="JPKZ01002669">
    <property type="protein sequence ID" value="KHN75563.1"/>
    <property type="molecule type" value="Genomic_DNA"/>
</dbReference>
<gene>
    <name evidence="3" type="ORF">Tcan_09369</name>
</gene>
<feature type="region of interest" description="Disordered" evidence="1">
    <location>
        <begin position="75"/>
        <end position="146"/>
    </location>
</feature>
<evidence type="ECO:0000313" key="4">
    <source>
        <dbReference type="Proteomes" id="UP000031036"/>
    </source>
</evidence>
<sequence>LTGANAWARNDSLQCWVITCFVFVAIAFCAMVGYPAFVIYLETQEKKNDDWKDNYLPEYPRVRWHLDEEMLEEEARNRTKTEAEEATGIVKSEKMSAETRAMERKSIDIRDEMKQRKSNAETKKKETKFIEGVRGDRKEKKQHFRR</sequence>
<dbReference type="OrthoDB" id="5855427at2759"/>
<accession>A0A0B2V1Z1</accession>